<dbReference type="AGR" id="WB:WBGene00008068"/>
<keyword evidence="2" id="KW-1185">Reference proteome</keyword>
<dbReference type="CTD" id="183410"/>
<dbReference type="GeneID" id="183410"/>
<evidence type="ECO:0000313" key="3">
    <source>
        <dbReference type="WormBase" id="C43D7.5"/>
    </source>
</evidence>
<dbReference type="AlphaFoldDB" id="Q9XVB9"/>
<organism evidence="1 2">
    <name type="scientific">Caenorhabditis elegans</name>
    <dbReference type="NCBI Taxonomy" id="6239"/>
    <lineage>
        <taxon>Eukaryota</taxon>
        <taxon>Metazoa</taxon>
        <taxon>Ecdysozoa</taxon>
        <taxon>Nematoda</taxon>
        <taxon>Chromadorea</taxon>
        <taxon>Rhabditida</taxon>
        <taxon>Rhabditina</taxon>
        <taxon>Rhabditomorpha</taxon>
        <taxon>Rhabditoidea</taxon>
        <taxon>Rhabditidae</taxon>
        <taxon>Peloderinae</taxon>
        <taxon>Caenorhabditis</taxon>
    </lineage>
</organism>
<dbReference type="PaxDb" id="6239-C43D7.5"/>
<dbReference type="UCSC" id="C43D7.5">
    <property type="organism name" value="c. elegans"/>
</dbReference>
<accession>Q9XVB9</accession>
<gene>
    <name evidence="1 3" type="primary">sdz-6</name>
    <name evidence="3" type="ORF">C43D7.5</name>
    <name evidence="1" type="ORF">CELE_C43D7.5</name>
</gene>
<name>Q9XVB9_CAEEL</name>
<dbReference type="STRING" id="6239.C43D7.5.1"/>
<dbReference type="Proteomes" id="UP000001940">
    <property type="component" value="Chromosome V"/>
</dbReference>
<proteinExistence type="predicted"/>
<evidence type="ECO:0000313" key="2">
    <source>
        <dbReference type="Proteomes" id="UP000001940"/>
    </source>
</evidence>
<protein>
    <submittedName>
        <fullName evidence="1">SKN-1 Dependent Zygotic transcript</fullName>
    </submittedName>
</protein>
<dbReference type="WormBase" id="C43D7.5">
    <property type="protein sequence ID" value="CE18549"/>
    <property type="gene ID" value="WBGene00008068"/>
    <property type="gene designation" value="sdz-6"/>
</dbReference>
<dbReference type="GO" id="GO:0007369">
    <property type="term" value="P:gastrulation"/>
    <property type="evidence" value="ECO:0000315"/>
    <property type="project" value="WormBase"/>
</dbReference>
<dbReference type="HOGENOM" id="CLU_1723981_0_0_1"/>
<sequence>MVYVNANVDTKVDNRKDNCDNTNTYSHTVDRKDNFDNTTTNTKTVNRNDNCNNQEEGDVNMYRRNDNCNNREATNSRSANYSIHNQGMINCYNGIAIDNRAFNSSGANTMAGTEFLRAFLDAPMSVMPGSRKNAIMDRQEGSTQPAIRYNNR</sequence>
<dbReference type="KEGG" id="cel:CELE_C43D7.5"/>
<dbReference type="InParanoid" id="Q9XVB9"/>
<reference evidence="1 2" key="1">
    <citation type="journal article" date="1998" name="Science">
        <title>Genome sequence of the nematode C. elegans: a platform for investigating biology.</title>
        <authorList>
            <consortium name="The C. elegans sequencing consortium"/>
            <person name="Sulson J.E."/>
            <person name="Waterston R."/>
        </authorList>
    </citation>
    <scope>NUCLEOTIDE SEQUENCE [LARGE SCALE GENOMIC DNA]</scope>
    <source>
        <strain evidence="1 2">Bristol N2</strain>
    </source>
</reference>
<dbReference type="EMBL" id="BX284605">
    <property type="protein sequence ID" value="CAB03961.1"/>
    <property type="molecule type" value="Genomic_DNA"/>
</dbReference>
<dbReference type="PIR" id="T19905">
    <property type="entry name" value="T19905"/>
</dbReference>
<dbReference type="Bgee" id="WBGene00008068">
    <property type="expression patterns" value="Expressed in embryo and 2 other cell types or tissues"/>
</dbReference>
<evidence type="ECO:0000313" key="1">
    <source>
        <dbReference type="EMBL" id="CAB03961.1"/>
    </source>
</evidence>
<dbReference type="RefSeq" id="NP_507764.1">
    <property type="nucleotide sequence ID" value="NM_075363.2"/>
</dbReference>